<dbReference type="RefSeq" id="WP_013427125.1">
    <property type="nucleotide sequence ID" value="NC_014666.1"/>
</dbReference>
<proteinExistence type="predicted"/>
<evidence type="ECO:0000256" key="1">
    <source>
        <dbReference type="SAM" id="MobiDB-lite"/>
    </source>
</evidence>
<dbReference type="InParanoid" id="E3J0U3"/>
<gene>
    <name evidence="2" type="ordered locus">FraEuI1c_6023</name>
</gene>
<name>E3J0U3_PSEI1</name>
<evidence type="ECO:0000313" key="3">
    <source>
        <dbReference type="Proteomes" id="UP000002484"/>
    </source>
</evidence>
<dbReference type="EMBL" id="CP002299">
    <property type="protein sequence ID" value="ADP84007.1"/>
    <property type="molecule type" value="Genomic_DNA"/>
</dbReference>
<dbReference type="KEGG" id="fri:FraEuI1c_6023"/>
<reference evidence="2 3" key="1">
    <citation type="submission" date="2010-10" db="EMBL/GenBank/DDBJ databases">
        <title>Complete sequence of Frankia sp. EuI1c.</title>
        <authorList>
            <consortium name="US DOE Joint Genome Institute"/>
            <person name="Lucas S."/>
            <person name="Copeland A."/>
            <person name="Lapidus A."/>
            <person name="Cheng J.-F."/>
            <person name="Bruce D."/>
            <person name="Goodwin L."/>
            <person name="Pitluck S."/>
            <person name="Chertkov O."/>
            <person name="Detter J.C."/>
            <person name="Han C."/>
            <person name="Tapia R."/>
            <person name="Land M."/>
            <person name="Hauser L."/>
            <person name="Jeffries C."/>
            <person name="Kyrpides N."/>
            <person name="Ivanova N."/>
            <person name="Mikhailova N."/>
            <person name="Beauchemin N."/>
            <person name="Sen A."/>
            <person name="Sur S.A."/>
            <person name="Gtari M."/>
            <person name="Wall L."/>
            <person name="Tisa L."/>
            <person name="Woyke T."/>
        </authorList>
    </citation>
    <scope>NUCLEOTIDE SEQUENCE [LARGE SCALE GENOMIC DNA]</scope>
    <source>
        <strain evidence="3">DSM 45817 / CECT 9037 / EuI1c</strain>
    </source>
</reference>
<dbReference type="AlphaFoldDB" id="E3J0U3"/>
<accession>E3J0U3</accession>
<sequence length="270" mass="28201">MERGSVLPREAAMLLRFVQAGQPVAATAVAAALTAGGDRADQADHVVRHWRNELVALAASPALDGRSARPVRASLGGALQGLLVLSLADLRDVTDETELVRLVARLVVRRDLPAGWHAARTRDADDDAGPDLLDAAASPGEVKAWIMVAGRVPASVLSPARELWSTDRVGGQRTGGRPLPRALGELPAVGLGLTLLREYRALAGVATAAYAEFGLNPAVPTATRAATAARTAGRGVATYLPPLLADTRPLVPVPRGHQMARPAPRPDGVR</sequence>
<dbReference type="HOGENOM" id="CLU_841340_0_0_11"/>
<organism evidence="2 3">
    <name type="scientific">Pseudofrankia inefficax (strain DSM 45817 / CECT 9037 / DDB 130130 / EuI1c)</name>
    <name type="common">Frankia inefficax</name>
    <dbReference type="NCBI Taxonomy" id="298654"/>
    <lineage>
        <taxon>Bacteria</taxon>
        <taxon>Bacillati</taxon>
        <taxon>Actinomycetota</taxon>
        <taxon>Actinomycetes</taxon>
        <taxon>Frankiales</taxon>
        <taxon>Frankiaceae</taxon>
        <taxon>Pseudofrankia</taxon>
    </lineage>
</organism>
<feature type="region of interest" description="Disordered" evidence="1">
    <location>
        <begin position="250"/>
        <end position="270"/>
    </location>
</feature>
<protein>
    <submittedName>
        <fullName evidence="2">Uncharacterized protein</fullName>
    </submittedName>
</protein>
<keyword evidence="3" id="KW-1185">Reference proteome</keyword>
<dbReference type="Proteomes" id="UP000002484">
    <property type="component" value="Chromosome"/>
</dbReference>
<evidence type="ECO:0000313" key="2">
    <source>
        <dbReference type="EMBL" id="ADP84007.1"/>
    </source>
</evidence>